<dbReference type="AlphaFoldDB" id="A0A5J4L810"/>
<feature type="compositionally biased region" description="Basic and acidic residues" evidence="1">
    <location>
        <begin position="115"/>
        <end position="124"/>
    </location>
</feature>
<feature type="region of interest" description="Disordered" evidence="1">
    <location>
        <begin position="103"/>
        <end position="124"/>
    </location>
</feature>
<sequence>MQEILIQHFHPDVIMSEMKRRRMPPPLLSTADLAQILRVSVYDIYRKQQNNELGIPYIPLGQGRKQGKKYDPRDVEEYIRKKKISVVARPESLKRVKSLKKLEKKLNNSNSNGKGRQETWEVRG</sequence>
<organism evidence="2">
    <name type="scientific">hot springs metagenome</name>
    <dbReference type="NCBI Taxonomy" id="433727"/>
    <lineage>
        <taxon>unclassified sequences</taxon>
        <taxon>metagenomes</taxon>
        <taxon>ecological metagenomes</taxon>
    </lineage>
</organism>
<accession>A0A5J4L810</accession>
<dbReference type="EMBL" id="BLAB01000001">
    <property type="protein sequence ID" value="GER94887.1"/>
    <property type="molecule type" value="Genomic_DNA"/>
</dbReference>
<evidence type="ECO:0000256" key="1">
    <source>
        <dbReference type="SAM" id="MobiDB-lite"/>
    </source>
</evidence>
<evidence type="ECO:0000313" key="2">
    <source>
        <dbReference type="EMBL" id="GER94887.1"/>
    </source>
</evidence>
<protein>
    <submittedName>
        <fullName evidence="2">Uncharacterized protein</fullName>
    </submittedName>
</protein>
<proteinExistence type="predicted"/>
<reference evidence="2" key="1">
    <citation type="submission" date="2019-10" db="EMBL/GenBank/DDBJ databases">
        <title>Metagenomic sequencing of thiosulfate-disproportionating enrichment culture.</title>
        <authorList>
            <person name="Umezawa K."/>
            <person name="Kojima H."/>
            <person name="Fukui M."/>
        </authorList>
    </citation>
    <scope>NUCLEOTIDE SEQUENCE</scope>
    <source>
        <strain evidence="2">45J</strain>
    </source>
</reference>
<comment type="caution">
    <text evidence="2">The sequence shown here is derived from an EMBL/GenBank/DDBJ whole genome shotgun (WGS) entry which is preliminary data.</text>
</comment>
<gene>
    <name evidence="2" type="ORF">A45J_2653</name>
</gene>
<name>A0A5J4L810_9ZZZZ</name>